<evidence type="ECO:0000256" key="5">
    <source>
        <dbReference type="ARBA" id="ARBA00023242"/>
    </source>
</evidence>
<dbReference type="GO" id="GO:0006338">
    <property type="term" value="P:chromatin remodeling"/>
    <property type="evidence" value="ECO:0007669"/>
    <property type="project" value="InterPro"/>
</dbReference>
<accession>C5MCQ9</accession>
<dbReference type="GO" id="GO:0000228">
    <property type="term" value="C:nuclear chromosome"/>
    <property type="evidence" value="ECO:0007669"/>
    <property type="project" value="InterPro"/>
</dbReference>
<dbReference type="Pfam" id="PF04855">
    <property type="entry name" value="SNF5"/>
    <property type="match status" value="2"/>
</dbReference>
<comment type="subcellular location">
    <subcellularLocation>
        <location evidence="1">Nucleus</location>
    </subcellularLocation>
</comment>
<dbReference type="AlphaFoldDB" id="C5MCQ9"/>
<comment type="similarity">
    <text evidence="2">Belongs to the SNF5 family.</text>
</comment>
<reference evidence="6 7" key="1">
    <citation type="journal article" date="2009" name="Nature">
        <title>Evolution of pathogenicity and sexual reproduction in eight Candida genomes.</title>
        <authorList>
            <person name="Butler G."/>
            <person name="Rasmussen M.D."/>
            <person name="Lin M.F."/>
            <person name="Santos M.A."/>
            <person name="Sakthikumar S."/>
            <person name="Munro C.A."/>
            <person name="Rheinbay E."/>
            <person name="Grabherr M."/>
            <person name="Forche A."/>
            <person name="Reedy J.L."/>
            <person name="Agrafioti I."/>
            <person name="Arnaud M.B."/>
            <person name="Bates S."/>
            <person name="Brown A.J."/>
            <person name="Brunke S."/>
            <person name="Costanzo M.C."/>
            <person name="Fitzpatrick D.A."/>
            <person name="de Groot P.W."/>
            <person name="Harris D."/>
            <person name="Hoyer L.L."/>
            <person name="Hube B."/>
            <person name="Klis F.M."/>
            <person name="Kodira C."/>
            <person name="Lennard N."/>
            <person name="Logue M.E."/>
            <person name="Martin R."/>
            <person name="Neiman A.M."/>
            <person name="Nikolaou E."/>
            <person name="Quail M.A."/>
            <person name="Quinn J."/>
            <person name="Santos M.C."/>
            <person name="Schmitzberger F.F."/>
            <person name="Sherlock G."/>
            <person name="Shah P."/>
            <person name="Silverstein K.A."/>
            <person name="Skrzypek M.S."/>
            <person name="Soll D."/>
            <person name="Staggs R."/>
            <person name="Stansfield I."/>
            <person name="Stumpf M.P."/>
            <person name="Sudbery P.E."/>
            <person name="Srikantha T."/>
            <person name="Zeng Q."/>
            <person name="Berman J."/>
            <person name="Berriman M."/>
            <person name="Heitman J."/>
            <person name="Gow N.A."/>
            <person name="Lorenz M.C."/>
            <person name="Birren B.W."/>
            <person name="Kellis M."/>
            <person name="Cuomo C.A."/>
        </authorList>
    </citation>
    <scope>NUCLEOTIDE SEQUENCE [LARGE SCALE GENOMIC DNA]</scope>
    <source>
        <strain evidence="7">ATCC MYA-3404 / T1</strain>
    </source>
</reference>
<protein>
    <recommendedName>
        <fullName evidence="8">Chromatin structure-remodeling complex subunit SFH1</fullName>
    </recommendedName>
</protein>
<evidence type="ECO:0000313" key="7">
    <source>
        <dbReference type="Proteomes" id="UP000002037"/>
    </source>
</evidence>
<dbReference type="RefSeq" id="XP_002549713.1">
    <property type="nucleotide sequence ID" value="XM_002549667.1"/>
</dbReference>
<dbReference type="STRING" id="294747.C5MCQ9"/>
<dbReference type="OrthoDB" id="10258327at2759"/>
<name>C5MCQ9_CANTT</name>
<evidence type="ECO:0000313" key="6">
    <source>
        <dbReference type="EMBL" id="EER32339.1"/>
    </source>
</evidence>
<dbReference type="KEGG" id="ctp:CTRG_04010"/>
<dbReference type="GeneID" id="8296988"/>
<evidence type="ECO:0000256" key="3">
    <source>
        <dbReference type="ARBA" id="ARBA00023015"/>
    </source>
</evidence>
<dbReference type="InterPro" id="IPR006939">
    <property type="entry name" value="SNF5"/>
</dbReference>
<sequence length="352" mass="40389">MGSYGVAPTGVQGLATSFSKRLMNDSENSLLFNIAPTGRQAKRHVQQINYSEDFGDDFDTEDSPSSAFGNRNISDNRAQAELQKYTLAKNTPIIKNLARDIALPELVEKPVVLVPIKISLENLNSNQKLVDTFMWNLNECVLTPLEFAEIVCNDLDLPTNMATQIADSINQQVEEYTYVSNLALPSDGPYNVTVDLSVNLNKHLYQDRFEWDMNQSDVTPEMFAKIVVSDLGLPLEFENAVSHALHEVIIRVKKRVIDGSFDNEIYNLHLVKGIIFELGVRIFTESSIQNGNDRWEPLVETLTSTEIERRENERVRNLRRLKRENMRRDYDDYNKRRHTGRRRFDELEGSWS</sequence>
<dbReference type="VEuPathDB" id="FungiDB:CTRG_04010"/>
<dbReference type="Proteomes" id="UP000002037">
    <property type="component" value="Unassembled WGS sequence"/>
</dbReference>
<keyword evidence="5" id="KW-0539">Nucleus</keyword>
<dbReference type="eggNOG" id="KOG1649">
    <property type="taxonomic scope" value="Eukaryota"/>
</dbReference>
<evidence type="ECO:0000256" key="1">
    <source>
        <dbReference type="ARBA" id="ARBA00004123"/>
    </source>
</evidence>
<organism evidence="6 7">
    <name type="scientific">Candida tropicalis (strain ATCC MYA-3404 / T1)</name>
    <name type="common">Yeast</name>
    <dbReference type="NCBI Taxonomy" id="294747"/>
    <lineage>
        <taxon>Eukaryota</taxon>
        <taxon>Fungi</taxon>
        <taxon>Dikarya</taxon>
        <taxon>Ascomycota</taxon>
        <taxon>Saccharomycotina</taxon>
        <taxon>Pichiomycetes</taxon>
        <taxon>Debaryomycetaceae</taxon>
        <taxon>Candida/Lodderomyces clade</taxon>
        <taxon>Candida</taxon>
    </lineage>
</organism>
<evidence type="ECO:0008006" key="8">
    <source>
        <dbReference type="Google" id="ProtNLM"/>
    </source>
</evidence>
<keyword evidence="4" id="KW-0804">Transcription</keyword>
<dbReference type="HOGENOM" id="CLU_014421_4_0_1"/>
<evidence type="ECO:0000256" key="4">
    <source>
        <dbReference type="ARBA" id="ARBA00023163"/>
    </source>
</evidence>
<gene>
    <name evidence="6" type="ORF">CTRG_04010</name>
</gene>
<evidence type="ECO:0000256" key="2">
    <source>
        <dbReference type="ARBA" id="ARBA00010239"/>
    </source>
</evidence>
<dbReference type="PANTHER" id="PTHR10019">
    <property type="entry name" value="SNF5"/>
    <property type="match status" value="1"/>
</dbReference>
<dbReference type="EMBL" id="GG692399">
    <property type="protein sequence ID" value="EER32339.1"/>
    <property type="molecule type" value="Genomic_DNA"/>
</dbReference>
<keyword evidence="7" id="KW-1185">Reference proteome</keyword>
<keyword evidence="3" id="KW-0805">Transcription regulation</keyword>
<proteinExistence type="inferred from homology"/>